<organism evidence="1 2">
    <name type="scientific">Sinanodonta woodiana</name>
    <name type="common">Chinese pond mussel</name>
    <name type="synonym">Anodonta woodiana</name>
    <dbReference type="NCBI Taxonomy" id="1069815"/>
    <lineage>
        <taxon>Eukaryota</taxon>
        <taxon>Metazoa</taxon>
        <taxon>Spiralia</taxon>
        <taxon>Lophotrochozoa</taxon>
        <taxon>Mollusca</taxon>
        <taxon>Bivalvia</taxon>
        <taxon>Autobranchia</taxon>
        <taxon>Heteroconchia</taxon>
        <taxon>Palaeoheterodonta</taxon>
        <taxon>Unionida</taxon>
        <taxon>Unionoidea</taxon>
        <taxon>Unionidae</taxon>
        <taxon>Unioninae</taxon>
        <taxon>Sinanodonta</taxon>
    </lineage>
</organism>
<dbReference type="Proteomes" id="UP001634394">
    <property type="component" value="Unassembled WGS sequence"/>
</dbReference>
<dbReference type="EMBL" id="JBJQND010000004">
    <property type="protein sequence ID" value="KAL3879388.1"/>
    <property type="molecule type" value="Genomic_DNA"/>
</dbReference>
<dbReference type="AlphaFoldDB" id="A0ABD3X3I2"/>
<accession>A0ABD3X3I2</accession>
<gene>
    <name evidence="1" type="ORF">ACJMK2_031686</name>
</gene>
<proteinExistence type="predicted"/>
<keyword evidence="2" id="KW-1185">Reference proteome</keyword>
<protein>
    <submittedName>
        <fullName evidence="1">Uncharacterized protein</fullName>
    </submittedName>
</protein>
<comment type="caution">
    <text evidence="1">The sequence shown here is derived from an EMBL/GenBank/DDBJ whole genome shotgun (WGS) entry which is preliminary data.</text>
</comment>
<name>A0ABD3X3I2_SINWO</name>
<sequence length="128" mass="14446">MIVGNVIWIHRKKLSTLITDRLHSLRECDHDLYITPIGGEIHLQLPPMNNGHPTDSERAQIDYRVVLLHTNENICMDGYDMVDVSSIDAAELECNSDETVYEVTEPINEPVHDNFGYLTALGALEESV</sequence>
<reference evidence="1 2" key="1">
    <citation type="submission" date="2024-11" db="EMBL/GenBank/DDBJ databases">
        <title>Chromosome-level genome assembly of the freshwater bivalve Anodonta woodiana.</title>
        <authorList>
            <person name="Chen X."/>
        </authorList>
    </citation>
    <scope>NUCLEOTIDE SEQUENCE [LARGE SCALE GENOMIC DNA]</scope>
    <source>
        <strain evidence="1">MN2024</strain>
        <tissue evidence="1">Gills</tissue>
    </source>
</reference>
<evidence type="ECO:0000313" key="2">
    <source>
        <dbReference type="Proteomes" id="UP001634394"/>
    </source>
</evidence>
<evidence type="ECO:0000313" key="1">
    <source>
        <dbReference type="EMBL" id="KAL3879388.1"/>
    </source>
</evidence>